<dbReference type="Proteomes" id="UP000054166">
    <property type="component" value="Unassembled WGS sequence"/>
</dbReference>
<dbReference type="Pfam" id="PF12770">
    <property type="entry name" value="CHAT"/>
    <property type="match status" value="1"/>
</dbReference>
<dbReference type="InterPro" id="IPR024983">
    <property type="entry name" value="CHAT_dom"/>
</dbReference>
<dbReference type="SUPFAM" id="SSF48452">
    <property type="entry name" value="TPR-like"/>
    <property type="match status" value="2"/>
</dbReference>
<name>A0A0C3CA41_PILCF</name>
<dbReference type="InterPro" id="IPR011990">
    <property type="entry name" value="TPR-like_helical_dom_sf"/>
</dbReference>
<gene>
    <name evidence="2" type="ORF">PILCRDRAFT_815805</name>
</gene>
<evidence type="ECO:0000313" key="3">
    <source>
        <dbReference type="Proteomes" id="UP000054166"/>
    </source>
</evidence>
<dbReference type="PANTHER" id="PTHR19959:SF119">
    <property type="entry name" value="FUNGAL LIPASE-LIKE DOMAIN-CONTAINING PROTEIN"/>
    <property type="match status" value="1"/>
</dbReference>
<keyword evidence="3" id="KW-1185">Reference proteome</keyword>
<evidence type="ECO:0000259" key="1">
    <source>
        <dbReference type="Pfam" id="PF12770"/>
    </source>
</evidence>
<evidence type="ECO:0000313" key="2">
    <source>
        <dbReference type="EMBL" id="KIM86572.1"/>
    </source>
</evidence>
<dbReference type="Gene3D" id="1.25.40.10">
    <property type="entry name" value="Tetratricopeptide repeat domain"/>
    <property type="match status" value="3"/>
</dbReference>
<feature type="domain" description="CHAT" evidence="1">
    <location>
        <begin position="1063"/>
        <end position="1345"/>
    </location>
</feature>
<accession>A0A0C3CA41</accession>
<sequence length="1346" mass="148111">MSVIFLTDIFVQCSSTALDHNLPNDSCLFLQVYSEDKITKIGPLVRTSESSWKADRNVEVPTSVPSCKILVLLKHPGKLEEDTQLGFTEFITDHLLSLCMAQIGEVVQAIGDTGNGPPLELRSSCVLIPAEDPPPITTFADDQIRQAILGTGETHSEAILTDFPDIAYEKSLLLHDDDPEKPEILVGVAHLFKVRYAQVQNDMDLDKAITVFNDAVALTPDGHPDQGARLLHLAGLLLWRCQHHPSSSDFDRAIFAFESSIMITGEHNAGPLNVIGDRYLSRFMHTRDVADIDKAIVAYDSVVRLAPEDHPDKARGLHSLGISLQNRFESTGELVDIDRAISVQNDAIRLAPTGDDEKPGWLSNLGYWISCRFERTGEPADIDMAISAHNEAACLTPEGHAEKPRRLNNLAIALMDRFERRGEFVDIDRAISAQNDAVRLTPVGDDEKPGWLSNLGCSILYRFERTGKPADIDRAISAHNEAVRLTPEGHVEKPRRLCNLGNSLLRHFEYTAELVDIDKAISAHRDAVCLLPEGHKDMPSCLSSLGASLMVRFELTAELADIDQAISAHIDAVRLVPEGHPANFGTLSNLGNALARRFDRVGELSDIERAIAAHKDALRLIPDGHTAKPRCLSNLGSSFAARFNHTGDLSDIDNAISTHNDAVRLIPEGHPEKPGWLSNLGISLSRRFRRSGEFIDIDKAISAHNDAIRLTPDVHSQKSMRLSNLGNSLKRRFERSEELVDIDKAISAYNEAVDLTPEGHSLKPSLLDNSGNSLMYRFEITRNRADLDMAISQFRLSARSSTGPPSIRLNAALKWARLALEDGDLTSLQGYEIALILLPRIAWLGQTISTRHKELVSIGGIANEAAAAAIKFGKNETALEWLEQGRSVVWGQLLNLRSPVDELHDADPKLADDIVHISKALERASTRDDSPMLSDQRLSTEEAAQHHRQLAKDWDTLVEKARTITGFEDFLQPKKFAKLTKAARSGPVIVINVDKSRCDALIVMADLDEVIHVPLDGISYNQVQGMQYSLNILLSSAGVRIRDTRQARMTSTMPDNFGFEGILSRLWTHIAKPVLDTLAFSVSDITDPPRIWWCATGPLTFLPIHAAGLYNTHDAGSKLSDFVASSYTPTLTALLEPPFTMQQPFQGLLGVSQPCTPGLSRLPNAEKELAQIEQLDSSLHVHSLLGELATTESVLKGMEQHSWIHLACHAVQDTSEPTQSAFCLQNGMLTLSKIITKSFPHADFAFLSACQTATGDEKLSEEAVHLAAGMLAAGYKSVIATMWSIMDDDAPLVAAEVYFHLVCGPQPDSTRAAHALHHAVRHLREKLEESGKPSFLSWVPFIHVGM</sequence>
<reference evidence="2 3" key="1">
    <citation type="submission" date="2014-04" db="EMBL/GenBank/DDBJ databases">
        <authorList>
            <consortium name="DOE Joint Genome Institute"/>
            <person name="Kuo A."/>
            <person name="Tarkka M."/>
            <person name="Buscot F."/>
            <person name="Kohler A."/>
            <person name="Nagy L.G."/>
            <person name="Floudas D."/>
            <person name="Copeland A."/>
            <person name="Barry K.W."/>
            <person name="Cichocki N."/>
            <person name="Veneault-Fourrey C."/>
            <person name="LaButti K."/>
            <person name="Lindquist E.A."/>
            <person name="Lipzen A."/>
            <person name="Lundell T."/>
            <person name="Morin E."/>
            <person name="Murat C."/>
            <person name="Sun H."/>
            <person name="Tunlid A."/>
            <person name="Henrissat B."/>
            <person name="Grigoriev I.V."/>
            <person name="Hibbett D.S."/>
            <person name="Martin F."/>
            <person name="Nordberg H.P."/>
            <person name="Cantor M.N."/>
            <person name="Hua S.X."/>
        </authorList>
    </citation>
    <scope>NUCLEOTIDE SEQUENCE [LARGE SCALE GENOMIC DNA]</scope>
    <source>
        <strain evidence="2 3">F 1598</strain>
    </source>
</reference>
<dbReference type="STRING" id="765440.A0A0C3CA41"/>
<dbReference type="PANTHER" id="PTHR19959">
    <property type="entry name" value="KINESIN LIGHT CHAIN"/>
    <property type="match status" value="1"/>
</dbReference>
<dbReference type="HOGENOM" id="CLU_001305_0_3_1"/>
<organism evidence="2 3">
    <name type="scientific">Piloderma croceum (strain F 1598)</name>
    <dbReference type="NCBI Taxonomy" id="765440"/>
    <lineage>
        <taxon>Eukaryota</taxon>
        <taxon>Fungi</taxon>
        <taxon>Dikarya</taxon>
        <taxon>Basidiomycota</taxon>
        <taxon>Agaricomycotina</taxon>
        <taxon>Agaricomycetes</taxon>
        <taxon>Agaricomycetidae</taxon>
        <taxon>Atheliales</taxon>
        <taxon>Atheliaceae</taxon>
        <taxon>Piloderma</taxon>
    </lineage>
</organism>
<dbReference type="EMBL" id="KN832981">
    <property type="protein sequence ID" value="KIM86572.1"/>
    <property type="molecule type" value="Genomic_DNA"/>
</dbReference>
<dbReference type="InParanoid" id="A0A0C3CA41"/>
<reference evidence="3" key="2">
    <citation type="submission" date="2015-01" db="EMBL/GenBank/DDBJ databases">
        <title>Evolutionary Origins and Diversification of the Mycorrhizal Mutualists.</title>
        <authorList>
            <consortium name="DOE Joint Genome Institute"/>
            <consortium name="Mycorrhizal Genomics Consortium"/>
            <person name="Kohler A."/>
            <person name="Kuo A."/>
            <person name="Nagy L.G."/>
            <person name="Floudas D."/>
            <person name="Copeland A."/>
            <person name="Barry K.W."/>
            <person name="Cichocki N."/>
            <person name="Veneault-Fourrey C."/>
            <person name="LaButti K."/>
            <person name="Lindquist E.A."/>
            <person name="Lipzen A."/>
            <person name="Lundell T."/>
            <person name="Morin E."/>
            <person name="Murat C."/>
            <person name="Riley R."/>
            <person name="Ohm R."/>
            <person name="Sun H."/>
            <person name="Tunlid A."/>
            <person name="Henrissat B."/>
            <person name="Grigoriev I.V."/>
            <person name="Hibbett D.S."/>
            <person name="Martin F."/>
        </authorList>
    </citation>
    <scope>NUCLEOTIDE SEQUENCE [LARGE SCALE GENOMIC DNA]</scope>
    <source>
        <strain evidence="3">F 1598</strain>
    </source>
</reference>
<proteinExistence type="predicted"/>
<dbReference type="OrthoDB" id="9991317at2759"/>
<protein>
    <recommendedName>
        <fullName evidence="1">CHAT domain-containing protein</fullName>
    </recommendedName>
</protein>